<gene>
    <name evidence="3" type="ORF">METZ01_LOCUS225087</name>
</gene>
<proteinExistence type="predicted"/>
<dbReference type="Pfam" id="PF00795">
    <property type="entry name" value="CN_hydrolase"/>
    <property type="match status" value="1"/>
</dbReference>
<dbReference type="EMBL" id="UINC01054475">
    <property type="protein sequence ID" value="SVB72233.1"/>
    <property type="molecule type" value="Genomic_DNA"/>
</dbReference>
<evidence type="ECO:0000259" key="2">
    <source>
        <dbReference type="PROSITE" id="PS50263"/>
    </source>
</evidence>
<dbReference type="AlphaFoldDB" id="A0A382GCB1"/>
<evidence type="ECO:0000256" key="1">
    <source>
        <dbReference type="ARBA" id="ARBA00022801"/>
    </source>
</evidence>
<dbReference type="PANTHER" id="PTHR43674:SF2">
    <property type="entry name" value="BETA-UREIDOPROPIONASE"/>
    <property type="match status" value="1"/>
</dbReference>
<dbReference type="InterPro" id="IPR003010">
    <property type="entry name" value="C-N_Hydrolase"/>
</dbReference>
<evidence type="ECO:0000313" key="3">
    <source>
        <dbReference type="EMBL" id="SVB72233.1"/>
    </source>
</evidence>
<dbReference type="SUPFAM" id="SSF56317">
    <property type="entry name" value="Carbon-nitrogen hydrolase"/>
    <property type="match status" value="1"/>
</dbReference>
<sequence>PTAENGTWCQGDDLPVFDHPKARFGIEICYDSHFPEVSTELAERGAEILFLPHASGGETREDKQARWLRYMPARAYDNAVYVAVCNQVGDNGAGRVFTGVSFICNAKGEVVAEAEHGDREEMVIANLKAADLVETRRVPETFFRHFRRPGLYSRWRGKN</sequence>
<keyword evidence="1" id="KW-0378">Hydrolase</keyword>
<dbReference type="Gene3D" id="3.60.110.10">
    <property type="entry name" value="Carbon-nitrogen hydrolase"/>
    <property type="match status" value="1"/>
</dbReference>
<protein>
    <recommendedName>
        <fullName evidence="2">CN hydrolase domain-containing protein</fullName>
    </recommendedName>
</protein>
<feature type="domain" description="CN hydrolase" evidence="2">
    <location>
        <begin position="1"/>
        <end position="129"/>
    </location>
</feature>
<reference evidence="3" key="1">
    <citation type="submission" date="2018-05" db="EMBL/GenBank/DDBJ databases">
        <authorList>
            <person name="Lanie J.A."/>
            <person name="Ng W.-L."/>
            <person name="Kazmierczak K.M."/>
            <person name="Andrzejewski T.M."/>
            <person name="Davidsen T.M."/>
            <person name="Wayne K.J."/>
            <person name="Tettelin H."/>
            <person name="Glass J.I."/>
            <person name="Rusch D."/>
            <person name="Podicherti R."/>
            <person name="Tsui H.-C.T."/>
            <person name="Winkler M.E."/>
        </authorList>
    </citation>
    <scope>NUCLEOTIDE SEQUENCE</scope>
</reference>
<dbReference type="GO" id="GO:0016811">
    <property type="term" value="F:hydrolase activity, acting on carbon-nitrogen (but not peptide) bonds, in linear amides"/>
    <property type="evidence" value="ECO:0007669"/>
    <property type="project" value="UniProtKB-ARBA"/>
</dbReference>
<dbReference type="PANTHER" id="PTHR43674">
    <property type="entry name" value="NITRILASE C965.09-RELATED"/>
    <property type="match status" value="1"/>
</dbReference>
<dbReference type="PROSITE" id="PS50263">
    <property type="entry name" value="CN_HYDROLASE"/>
    <property type="match status" value="1"/>
</dbReference>
<organism evidence="3">
    <name type="scientific">marine metagenome</name>
    <dbReference type="NCBI Taxonomy" id="408172"/>
    <lineage>
        <taxon>unclassified sequences</taxon>
        <taxon>metagenomes</taxon>
        <taxon>ecological metagenomes</taxon>
    </lineage>
</organism>
<dbReference type="InterPro" id="IPR036526">
    <property type="entry name" value="C-N_Hydrolase_sf"/>
</dbReference>
<dbReference type="InterPro" id="IPR050345">
    <property type="entry name" value="Aliph_Amidase/BUP"/>
</dbReference>
<name>A0A382GCB1_9ZZZZ</name>
<feature type="non-terminal residue" evidence="3">
    <location>
        <position position="1"/>
    </location>
</feature>
<accession>A0A382GCB1</accession>